<evidence type="ECO:0000256" key="4">
    <source>
        <dbReference type="ARBA" id="ARBA00023186"/>
    </source>
</evidence>
<evidence type="ECO:0000256" key="5">
    <source>
        <dbReference type="ARBA" id="ARBA00023242"/>
    </source>
</evidence>
<evidence type="ECO:0000313" key="9">
    <source>
        <dbReference type="Proteomes" id="UP001276659"/>
    </source>
</evidence>
<dbReference type="Proteomes" id="UP001276659">
    <property type="component" value="Unassembled WGS sequence"/>
</dbReference>
<dbReference type="EMBL" id="JASNWA010000004">
    <property type="protein sequence ID" value="KAK3176053.1"/>
    <property type="molecule type" value="Genomic_DNA"/>
</dbReference>
<dbReference type="Gene3D" id="1.10.287.110">
    <property type="entry name" value="DnaJ domain"/>
    <property type="match status" value="1"/>
</dbReference>
<keyword evidence="5" id="KW-0539">Nucleus</keyword>
<evidence type="ECO:0000256" key="1">
    <source>
        <dbReference type="ARBA" id="ARBA00004123"/>
    </source>
</evidence>
<dbReference type="GO" id="GO:0005737">
    <property type="term" value="C:cytoplasm"/>
    <property type="evidence" value="ECO:0007669"/>
    <property type="project" value="UniProtKB-SubCell"/>
</dbReference>
<keyword evidence="9" id="KW-1185">Reference proteome</keyword>
<dbReference type="Pfam" id="PF00226">
    <property type="entry name" value="DnaJ"/>
    <property type="match status" value="1"/>
</dbReference>
<dbReference type="InterPro" id="IPR052094">
    <property type="entry name" value="Pre-mRNA-splicing_ERAD"/>
</dbReference>
<protein>
    <recommendedName>
        <fullName evidence="7">J domain-containing protein</fullName>
    </recommendedName>
</protein>
<feature type="domain" description="J" evidence="7">
    <location>
        <begin position="8"/>
        <end position="76"/>
    </location>
</feature>
<feature type="compositionally biased region" description="Basic and acidic residues" evidence="6">
    <location>
        <begin position="579"/>
        <end position="599"/>
    </location>
</feature>
<feature type="compositionally biased region" description="Basic and acidic residues" evidence="6">
    <location>
        <begin position="279"/>
        <end position="293"/>
    </location>
</feature>
<dbReference type="GO" id="GO:0000390">
    <property type="term" value="P:spliceosomal complex disassembly"/>
    <property type="evidence" value="ECO:0007669"/>
    <property type="project" value="TreeGrafter"/>
</dbReference>
<gene>
    <name evidence="8" type="ORF">OEA41_007375</name>
</gene>
<dbReference type="CDD" id="cd06257">
    <property type="entry name" value="DnaJ"/>
    <property type="match status" value="1"/>
</dbReference>
<reference evidence="8" key="1">
    <citation type="submission" date="2022-11" db="EMBL/GenBank/DDBJ databases">
        <title>Chromosomal genome sequence assembly and mating type (MAT) locus characterization of the leprose asexual lichenized fungus Lepraria neglecta (Nyl.) Erichsen.</title>
        <authorList>
            <person name="Allen J.L."/>
            <person name="Pfeffer B."/>
        </authorList>
    </citation>
    <scope>NUCLEOTIDE SEQUENCE</scope>
    <source>
        <strain evidence="8">Allen 5258</strain>
    </source>
</reference>
<dbReference type="PRINTS" id="PR00625">
    <property type="entry name" value="JDOMAIN"/>
</dbReference>
<dbReference type="PROSITE" id="PS50076">
    <property type="entry name" value="DNAJ_2"/>
    <property type="match status" value="1"/>
</dbReference>
<comment type="subcellular location">
    <subcellularLocation>
        <location evidence="2">Cytoplasm</location>
    </subcellularLocation>
    <subcellularLocation>
        <location evidence="1">Nucleus</location>
    </subcellularLocation>
</comment>
<evidence type="ECO:0000256" key="3">
    <source>
        <dbReference type="ARBA" id="ARBA00022490"/>
    </source>
</evidence>
<comment type="caution">
    <text evidence="8">The sequence shown here is derived from an EMBL/GenBank/DDBJ whole genome shotgun (WGS) entry which is preliminary data.</text>
</comment>
<dbReference type="PANTHER" id="PTHR44313:SF1">
    <property type="entry name" value="DNAJ HOMOLOG SUBFAMILY C MEMBER 17"/>
    <property type="match status" value="1"/>
</dbReference>
<keyword evidence="4" id="KW-0143">Chaperone</keyword>
<feature type="region of interest" description="Disordered" evidence="6">
    <location>
        <begin position="82"/>
        <end position="617"/>
    </location>
</feature>
<dbReference type="InterPro" id="IPR001623">
    <property type="entry name" value="DnaJ_domain"/>
</dbReference>
<accession>A0AAE0DMW9</accession>
<feature type="compositionally biased region" description="Low complexity" evidence="6">
    <location>
        <begin position="435"/>
        <end position="444"/>
    </location>
</feature>
<dbReference type="SUPFAM" id="SSF46565">
    <property type="entry name" value="Chaperone J-domain"/>
    <property type="match status" value="1"/>
</dbReference>
<feature type="compositionally biased region" description="Basic and acidic residues" evidence="6">
    <location>
        <begin position="137"/>
        <end position="150"/>
    </location>
</feature>
<evidence type="ECO:0000313" key="8">
    <source>
        <dbReference type="EMBL" id="KAK3176053.1"/>
    </source>
</evidence>
<name>A0AAE0DMW9_9LECA</name>
<feature type="compositionally biased region" description="Basic and acidic residues" evidence="6">
    <location>
        <begin position="161"/>
        <end position="208"/>
    </location>
</feature>
<feature type="compositionally biased region" description="Polar residues" evidence="6">
    <location>
        <begin position="376"/>
        <end position="394"/>
    </location>
</feature>
<dbReference type="InterPro" id="IPR018253">
    <property type="entry name" value="DnaJ_domain_CS"/>
</dbReference>
<dbReference type="AlphaFoldDB" id="A0AAE0DMW9"/>
<feature type="compositionally biased region" description="Basic and acidic residues" evidence="6">
    <location>
        <begin position="82"/>
        <end position="97"/>
    </location>
</feature>
<feature type="compositionally biased region" description="Basic and acidic residues" evidence="6">
    <location>
        <begin position="474"/>
        <end position="501"/>
    </location>
</feature>
<dbReference type="InterPro" id="IPR036869">
    <property type="entry name" value="J_dom_sf"/>
</dbReference>
<dbReference type="PANTHER" id="PTHR44313">
    <property type="entry name" value="DNAJ HOMOLOG SUBFAMILY C MEMBER 17"/>
    <property type="match status" value="1"/>
</dbReference>
<evidence type="ECO:0000256" key="6">
    <source>
        <dbReference type="SAM" id="MobiDB-lite"/>
    </source>
</evidence>
<feature type="compositionally biased region" description="Basic and acidic residues" evidence="6">
    <location>
        <begin position="224"/>
        <end position="264"/>
    </location>
</feature>
<evidence type="ECO:0000259" key="7">
    <source>
        <dbReference type="PROSITE" id="PS50076"/>
    </source>
</evidence>
<organism evidence="8 9">
    <name type="scientific">Lepraria neglecta</name>
    <dbReference type="NCBI Taxonomy" id="209136"/>
    <lineage>
        <taxon>Eukaryota</taxon>
        <taxon>Fungi</taxon>
        <taxon>Dikarya</taxon>
        <taxon>Ascomycota</taxon>
        <taxon>Pezizomycotina</taxon>
        <taxon>Lecanoromycetes</taxon>
        <taxon>OSLEUM clade</taxon>
        <taxon>Lecanoromycetidae</taxon>
        <taxon>Lecanorales</taxon>
        <taxon>Lecanorineae</taxon>
        <taxon>Stereocaulaceae</taxon>
        <taxon>Lepraria</taxon>
    </lineage>
</organism>
<dbReference type="PROSITE" id="PS00636">
    <property type="entry name" value="DNAJ_1"/>
    <property type="match status" value="1"/>
</dbReference>
<keyword evidence="3" id="KW-0963">Cytoplasm</keyword>
<evidence type="ECO:0000256" key="2">
    <source>
        <dbReference type="ARBA" id="ARBA00004496"/>
    </source>
</evidence>
<sequence>MDDLPTTNPYQTLNVPKDATLATIRSAHRKLVLSCHPDKVQDPAEKLVKAEQFHEVQKAYETLSDERKRERYNESVKLAELRKEMMNERSTPRRTDDYFGPPRGGASPKFETYDNGVRYQRAEPPNSGRYAYAAEYPEDRTPSHKYDDRYTPTSRRSSGRVPDDKRKTREAEDERERDRRRKDNDKDTYNRDSRRRDKDRRKDSEMKSSKKFAYVGEEESDSEVDNKYYKVKREPLPKHKYEDVRRRSVDDPPRKSSKREGREYDDSELESKTAAIREYMNKSREAIEPEPSRRPAHARASSKLDARTPPLPPRPTAEPERRSSGRTRGGSRAPSPIRSSKKDRRTPEIVDSPSSRKASVPGGSSFTKAMKGVINPASSSRGGPQRSATYQATTEFRPKPLQRSETMPVDRMQRGDRGESRPLQSSHLKNMKAPSDYSDSSLSESDSEMTEDIHPIRPRPSPRQTSTRYQYTGDDTHYVLEPEEIQPRKSDEIHSSRRASERPQMPRGSTTRAPPTGRSTSHIYTTEDRSPRQSYSRTESARAPPLKTHQSAYNSPRLFGEYAAPDEESPRSKHSPRIYADEVRNARRGSGDVVDKDAWPGKFKTRPHMARGETTAN</sequence>
<feature type="compositionally biased region" description="Basic and acidic residues" evidence="6">
    <location>
        <begin position="411"/>
        <end position="420"/>
    </location>
</feature>
<feature type="compositionally biased region" description="Polar residues" evidence="6">
    <location>
        <begin position="507"/>
        <end position="524"/>
    </location>
</feature>
<dbReference type="GO" id="GO:0005681">
    <property type="term" value="C:spliceosomal complex"/>
    <property type="evidence" value="ECO:0007669"/>
    <property type="project" value="TreeGrafter"/>
</dbReference>
<dbReference type="SMART" id="SM00271">
    <property type="entry name" value="DnaJ"/>
    <property type="match status" value="1"/>
</dbReference>
<feature type="compositionally biased region" description="Polar residues" evidence="6">
    <location>
        <begin position="352"/>
        <end position="367"/>
    </location>
</feature>
<proteinExistence type="predicted"/>